<reference evidence="1 2" key="1">
    <citation type="submission" date="2020-02" db="EMBL/GenBank/DDBJ databases">
        <title>Whole Genome Shotgun Sequence of Streptomyces sp. strain CWH03.</title>
        <authorList>
            <person name="Dohra H."/>
            <person name="Kodani S."/>
            <person name="Yamamura H."/>
        </authorList>
    </citation>
    <scope>NUCLEOTIDE SEQUENCE [LARGE SCALE GENOMIC DNA]</scope>
    <source>
        <strain evidence="1 2">CWH03</strain>
    </source>
</reference>
<keyword evidence="2" id="KW-1185">Reference proteome</keyword>
<accession>A0A6A0AQM9</accession>
<evidence type="ECO:0000313" key="2">
    <source>
        <dbReference type="Proteomes" id="UP000484988"/>
    </source>
</evidence>
<gene>
    <name evidence="1" type="ORF">SCWH03_14850</name>
</gene>
<dbReference type="AlphaFoldDB" id="A0A6A0AQM9"/>
<sequence length="228" mass="25294">MFLVTHRAVFSRSCPSPWTENYAVLGGRPAVSSSGAAAPELETDAELAFAFRTAADLLAERWYANRMDDSLVLVVLYNYRHALELGLKVVLRALVDSIKFEVAPGDEAPEVVEKVGKKLAQTHQLSVLTGYLVQLAPMFRMRLRDDVTSLCDEVHALDPSGQALRYSMVKGQGGATVPARPDPLYVDVPEFARRAGEACTTLDLLFDQITNVQDWQVNLGPDYLRQRR</sequence>
<evidence type="ECO:0000313" key="1">
    <source>
        <dbReference type="EMBL" id="GFH35270.1"/>
    </source>
</evidence>
<comment type="caution">
    <text evidence="1">The sequence shown here is derived from an EMBL/GenBank/DDBJ whole genome shotgun (WGS) entry which is preliminary data.</text>
</comment>
<protein>
    <recommendedName>
        <fullName evidence="3">RiboL-PSP-HEPN domain-containing protein</fullName>
    </recommendedName>
</protein>
<evidence type="ECO:0008006" key="3">
    <source>
        <dbReference type="Google" id="ProtNLM"/>
    </source>
</evidence>
<organism evidence="1 2">
    <name type="scientific">Streptomyces pacificus</name>
    <dbReference type="NCBI Taxonomy" id="2705029"/>
    <lineage>
        <taxon>Bacteria</taxon>
        <taxon>Bacillati</taxon>
        <taxon>Actinomycetota</taxon>
        <taxon>Actinomycetes</taxon>
        <taxon>Kitasatosporales</taxon>
        <taxon>Streptomycetaceae</taxon>
        <taxon>Streptomyces</taxon>
    </lineage>
</organism>
<dbReference type="EMBL" id="BLLG01000003">
    <property type="protein sequence ID" value="GFH35270.1"/>
    <property type="molecule type" value="Genomic_DNA"/>
</dbReference>
<name>A0A6A0AQM9_9ACTN</name>
<proteinExistence type="predicted"/>
<dbReference type="Proteomes" id="UP000484988">
    <property type="component" value="Unassembled WGS sequence"/>
</dbReference>